<feature type="compositionally biased region" description="Gly residues" evidence="1">
    <location>
        <begin position="437"/>
        <end position="450"/>
    </location>
</feature>
<name>A0ABY9HIU3_9ACTN</name>
<accession>A0ABY9HIU3</accession>
<gene>
    <name evidence="2" type="ORF">P8A18_13775</name>
</gene>
<organism evidence="2 3">
    <name type="scientific">Streptomyces castrisilvae</name>
    <dbReference type="NCBI Taxonomy" id="3033811"/>
    <lineage>
        <taxon>Bacteria</taxon>
        <taxon>Bacillati</taxon>
        <taxon>Actinomycetota</taxon>
        <taxon>Actinomycetes</taxon>
        <taxon>Kitasatosporales</taxon>
        <taxon>Streptomycetaceae</taxon>
        <taxon>Streptomyces</taxon>
    </lineage>
</organism>
<feature type="region of interest" description="Disordered" evidence="1">
    <location>
        <begin position="268"/>
        <end position="487"/>
    </location>
</feature>
<dbReference type="Proteomes" id="UP001239522">
    <property type="component" value="Chromosome"/>
</dbReference>
<evidence type="ECO:0008006" key="4">
    <source>
        <dbReference type="Google" id="ProtNLM"/>
    </source>
</evidence>
<proteinExistence type="predicted"/>
<reference evidence="2 3" key="1">
    <citation type="submission" date="2023-03" db="EMBL/GenBank/DDBJ databases">
        <title>Isolation and description of six Streptomyces strains from soil environments, able to metabolize different microbial glucans.</title>
        <authorList>
            <person name="Widen T."/>
            <person name="Larsbrink J."/>
        </authorList>
    </citation>
    <scope>NUCLEOTIDE SEQUENCE [LARGE SCALE GENOMIC DNA]</scope>
    <source>
        <strain evidence="2 3">Mut1</strain>
    </source>
</reference>
<feature type="compositionally biased region" description="Gly residues" evidence="1">
    <location>
        <begin position="416"/>
        <end position="428"/>
    </location>
</feature>
<feature type="region of interest" description="Disordered" evidence="1">
    <location>
        <begin position="169"/>
        <end position="255"/>
    </location>
</feature>
<keyword evidence="3" id="KW-1185">Reference proteome</keyword>
<feature type="compositionally biased region" description="Low complexity" evidence="1">
    <location>
        <begin position="204"/>
        <end position="218"/>
    </location>
</feature>
<protein>
    <recommendedName>
        <fullName evidence="4">PPE family domain-containing protein</fullName>
    </recommendedName>
</protein>
<dbReference type="EMBL" id="CP120997">
    <property type="protein sequence ID" value="WLQ34442.1"/>
    <property type="molecule type" value="Genomic_DNA"/>
</dbReference>
<sequence length="487" mass="49509">MGDKGKLPPLNACYVTTDFENASFEDMLSMIRGVDPTAIMSRGTALIDAQTEIEKIGTELKEHVSRTTWKGKGGDAFREWGDGFAKETLKLADYAGAAGTSLQTAGQALSEVSTVIQGHPDATTMCYADEAKEKARLEAVEKARNEAIPQMNKLASYYMMAQQTIGSQEEPNFKPLPDSVLPDRPVDNSKTSYGTPGGNSGTHSVSAVPGVGSSAGGAHYSVNQPVDGSTSSISSVSTHTPQHVNVVPGAPDTTGTNIDTVTMPDTPPVTTAPPTGGLPPVNPSGGGGGNQNPIPPVVLPSQTGPIGPGGGGDRRTNPVGPMGRSVESVRPPAITRTDTGIHGGTAERTVTGTPAGKTPRTGVIGGERQVTGHGMMGGHGGGAVGAPGGRGGVGGYGVSQRLVTQPGGTVRTPRGTGAGGEFTPGGSGLVRDSARTGGMGPMGGAMGGSQGTRRRPKRRDGEAPDYLAEDEETWATGDDGVVPPVID</sequence>
<evidence type="ECO:0000313" key="2">
    <source>
        <dbReference type="EMBL" id="WLQ34442.1"/>
    </source>
</evidence>
<feature type="compositionally biased region" description="Low complexity" evidence="1">
    <location>
        <begin position="404"/>
        <end position="415"/>
    </location>
</feature>
<feature type="compositionally biased region" description="Gly residues" evidence="1">
    <location>
        <begin position="374"/>
        <end position="397"/>
    </location>
</feature>
<feature type="compositionally biased region" description="Low complexity" evidence="1">
    <location>
        <begin position="229"/>
        <end position="240"/>
    </location>
</feature>
<feature type="compositionally biased region" description="Pro residues" evidence="1">
    <location>
        <begin position="268"/>
        <end position="282"/>
    </location>
</feature>
<dbReference type="RefSeq" id="WP_306054619.1">
    <property type="nucleotide sequence ID" value="NZ_CP120997.1"/>
</dbReference>
<evidence type="ECO:0000313" key="3">
    <source>
        <dbReference type="Proteomes" id="UP001239522"/>
    </source>
</evidence>
<evidence type="ECO:0000256" key="1">
    <source>
        <dbReference type="SAM" id="MobiDB-lite"/>
    </source>
</evidence>